<comment type="caution">
    <text evidence="2">The sequence shown here is derived from an EMBL/GenBank/DDBJ whole genome shotgun (WGS) entry which is preliminary data.</text>
</comment>
<sequence length="155" mass="17488">MTNEEVAQNSDEAVTEWTMVSAVRPMIKRPEENTDSSHKGNPKNLATPPQLLDVKPNITFDNRVVTSPPKYNNFSTMVVPSAPQNPLRYRPYDLTQQPQRTVNFLAQMEARSPIPIKVWRENPPSKATLAEWGSTLRLGDGKRKPLDLKLKLGLP</sequence>
<dbReference type="Proteomes" id="UP001374584">
    <property type="component" value="Unassembled WGS sequence"/>
</dbReference>
<accession>A0AAN9NSI5</accession>
<evidence type="ECO:0000256" key="1">
    <source>
        <dbReference type="SAM" id="MobiDB-lite"/>
    </source>
</evidence>
<evidence type="ECO:0000313" key="2">
    <source>
        <dbReference type="EMBL" id="KAK7378281.1"/>
    </source>
</evidence>
<proteinExistence type="predicted"/>
<organism evidence="2 3">
    <name type="scientific">Phaseolus coccineus</name>
    <name type="common">Scarlet runner bean</name>
    <name type="synonym">Phaseolus multiflorus</name>
    <dbReference type="NCBI Taxonomy" id="3886"/>
    <lineage>
        <taxon>Eukaryota</taxon>
        <taxon>Viridiplantae</taxon>
        <taxon>Streptophyta</taxon>
        <taxon>Embryophyta</taxon>
        <taxon>Tracheophyta</taxon>
        <taxon>Spermatophyta</taxon>
        <taxon>Magnoliopsida</taxon>
        <taxon>eudicotyledons</taxon>
        <taxon>Gunneridae</taxon>
        <taxon>Pentapetalae</taxon>
        <taxon>rosids</taxon>
        <taxon>fabids</taxon>
        <taxon>Fabales</taxon>
        <taxon>Fabaceae</taxon>
        <taxon>Papilionoideae</taxon>
        <taxon>50 kb inversion clade</taxon>
        <taxon>NPAAA clade</taxon>
        <taxon>indigoferoid/millettioid clade</taxon>
        <taxon>Phaseoleae</taxon>
        <taxon>Phaseolus</taxon>
    </lineage>
</organism>
<reference evidence="2 3" key="1">
    <citation type="submission" date="2024-01" db="EMBL/GenBank/DDBJ databases">
        <title>The genomes of 5 underutilized Papilionoideae crops provide insights into root nodulation and disease resistanc.</title>
        <authorList>
            <person name="Jiang F."/>
        </authorList>
    </citation>
    <scope>NUCLEOTIDE SEQUENCE [LARGE SCALE GENOMIC DNA]</scope>
    <source>
        <strain evidence="2">JINMINGXINNONG_FW02</strain>
        <tissue evidence="2">Leaves</tissue>
    </source>
</reference>
<gene>
    <name evidence="2" type="ORF">VNO80_03720</name>
</gene>
<name>A0AAN9NSI5_PHACN</name>
<feature type="region of interest" description="Disordered" evidence="1">
    <location>
        <begin position="22"/>
        <end position="52"/>
    </location>
</feature>
<dbReference type="EMBL" id="JAYMYR010000002">
    <property type="protein sequence ID" value="KAK7378281.1"/>
    <property type="molecule type" value="Genomic_DNA"/>
</dbReference>
<dbReference type="AlphaFoldDB" id="A0AAN9NSI5"/>
<keyword evidence="3" id="KW-1185">Reference proteome</keyword>
<feature type="compositionally biased region" description="Basic and acidic residues" evidence="1">
    <location>
        <begin position="28"/>
        <end position="38"/>
    </location>
</feature>
<evidence type="ECO:0000313" key="3">
    <source>
        <dbReference type="Proteomes" id="UP001374584"/>
    </source>
</evidence>
<protein>
    <submittedName>
        <fullName evidence="2">Uncharacterized protein</fullName>
    </submittedName>
</protein>